<keyword evidence="4" id="KW-0804">Transcription</keyword>
<evidence type="ECO:0000256" key="3">
    <source>
        <dbReference type="ARBA" id="ARBA00023125"/>
    </source>
</evidence>
<dbReference type="Gene3D" id="1.10.10.10">
    <property type="entry name" value="Winged helix-like DNA-binding domain superfamily/Winged helix DNA-binding domain"/>
    <property type="match status" value="1"/>
</dbReference>
<sequence>MKKKNISRAAQKLHTSQPALTYRLNQLENQFGIKIFVRGRREIKFTPEGRCLAQYAKKMSNELQKLKDQLSEIGGEIHGELRLGVSSNVDEYDLPEILKNFHQLYPNVRLKIHSDNSKTIFRSVYKRGVPYLHAPGRL</sequence>
<evidence type="ECO:0000256" key="1">
    <source>
        <dbReference type="ARBA" id="ARBA00009437"/>
    </source>
</evidence>
<feature type="domain" description="HTH lysR-type" evidence="5">
    <location>
        <begin position="1"/>
        <end position="46"/>
    </location>
</feature>
<dbReference type="InterPro" id="IPR000847">
    <property type="entry name" value="LysR_HTH_N"/>
</dbReference>
<dbReference type="SUPFAM" id="SSF46785">
    <property type="entry name" value="Winged helix' DNA-binding domain"/>
    <property type="match status" value="1"/>
</dbReference>
<evidence type="ECO:0000256" key="4">
    <source>
        <dbReference type="ARBA" id="ARBA00023163"/>
    </source>
</evidence>
<keyword evidence="2" id="KW-0805">Transcription regulation</keyword>
<dbReference type="InterPro" id="IPR036390">
    <property type="entry name" value="WH_DNA-bd_sf"/>
</dbReference>
<dbReference type="PANTHER" id="PTHR30126">
    <property type="entry name" value="HTH-TYPE TRANSCRIPTIONAL REGULATOR"/>
    <property type="match status" value="1"/>
</dbReference>
<dbReference type="RefSeq" id="WP_338450099.1">
    <property type="nucleotide sequence ID" value="NZ_CP137640.1"/>
</dbReference>
<keyword evidence="7" id="KW-1185">Reference proteome</keyword>
<dbReference type="PANTHER" id="PTHR30126:SF78">
    <property type="entry name" value="HTH LYSR-TYPE DOMAIN-CONTAINING PROTEIN"/>
    <property type="match status" value="1"/>
</dbReference>
<dbReference type="EMBL" id="CP137640">
    <property type="protein sequence ID" value="WVX81169.1"/>
    <property type="molecule type" value="Genomic_DNA"/>
</dbReference>
<name>A0ABZ2CJ88_9BACI</name>
<organism evidence="6 7">
    <name type="scientific">Niallia oryzisoli</name>
    <dbReference type="NCBI Taxonomy" id="1737571"/>
    <lineage>
        <taxon>Bacteria</taxon>
        <taxon>Bacillati</taxon>
        <taxon>Bacillota</taxon>
        <taxon>Bacilli</taxon>
        <taxon>Bacillales</taxon>
        <taxon>Bacillaceae</taxon>
        <taxon>Niallia</taxon>
    </lineage>
</organism>
<dbReference type="InterPro" id="IPR036388">
    <property type="entry name" value="WH-like_DNA-bd_sf"/>
</dbReference>
<dbReference type="Proteomes" id="UP001357223">
    <property type="component" value="Chromosome"/>
</dbReference>
<dbReference type="Pfam" id="PF03466">
    <property type="entry name" value="LysR_substrate"/>
    <property type="match status" value="1"/>
</dbReference>
<dbReference type="Gene3D" id="3.40.190.290">
    <property type="match status" value="1"/>
</dbReference>
<evidence type="ECO:0000259" key="5">
    <source>
        <dbReference type="PROSITE" id="PS50931"/>
    </source>
</evidence>
<comment type="similarity">
    <text evidence="1">Belongs to the LysR transcriptional regulatory family.</text>
</comment>
<evidence type="ECO:0000256" key="2">
    <source>
        <dbReference type="ARBA" id="ARBA00023015"/>
    </source>
</evidence>
<gene>
    <name evidence="6" type="ORF">R4Z09_28860</name>
</gene>
<reference evidence="6 7" key="1">
    <citation type="submission" date="2023-10" db="EMBL/GenBank/DDBJ databases">
        <title>Niallia locisalis sp.nov. isolated from a salt pond sample.</title>
        <authorList>
            <person name="Li X.-J."/>
            <person name="Dong L."/>
        </authorList>
    </citation>
    <scope>NUCLEOTIDE SEQUENCE [LARGE SCALE GENOMIC DNA]</scope>
    <source>
        <strain evidence="6 7">DSM 29761</strain>
    </source>
</reference>
<accession>A0ABZ2CJ88</accession>
<dbReference type="Pfam" id="PF00126">
    <property type="entry name" value="HTH_1"/>
    <property type="match status" value="1"/>
</dbReference>
<evidence type="ECO:0000313" key="7">
    <source>
        <dbReference type="Proteomes" id="UP001357223"/>
    </source>
</evidence>
<dbReference type="InterPro" id="IPR005119">
    <property type="entry name" value="LysR_subst-bd"/>
</dbReference>
<evidence type="ECO:0000313" key="6">
    <source>
        <dbReference type="EMBL" id="WVX81169.1"/>
    </source>
</evidence>
<proteinExistence type="inferred from homology"/>
<dbReference type="PROSITE" id="PS50931">
    <property type="entry name" value="HTH_LYSR"/>
    <property type="match status" value="1"/>
</dbReference>
<protein>
    <submittedName>
        <fullName evidence="6">LysR family transcriptional regulator</fullName>
    </submittedName>
</protein>
<dbReference type="CDD" id="cd05466">
    <property type="entry name" value="PBP2_LTTR_substrate"/>
    <property type="match status" value="1"/>
</dbReference>
<dbReference type="PRINTS" id="PR00039">
    <property type="entry name" value="HTHLYSR"/>
</dbReference>
<keyword evidence="3" id="KW-0238">DNA-binding</keyword>